<organism evidence="3 4">
    <name type="scientific">Martelella alba</name>
    <dbReference type="NCBI Taxonomy" id="2590451"/>
    <lineage>
        <taxon>Bacteria</taxon>
        <taxon>Pseudomonadati</taxon>
        <taxon>Pseudomonadota</taxon>
        <taxon>Alphaproteobacteria</taxon>
        <taxon>Hyphomicrobiales</taxon>
        <taxon>Aurantimonadaceae</taxon>
        <taxon>Martelella</taxon>
    </lineage>
</organism>
<gene>
    <name evidence="3" type="ORF">FJU08_09960</name>
</gene>
<evidence type="ECO:0000313" key="4">
    <source>
        <dbReference type="Proteomes" id="UP000318801"/>
    </source>
</evidence>
<keyword evidence="2" id="KW-0732">Signal</keyword>
<feature type="chain" id="PRO_5021384263" evidence="2">
    <location>
        <begin position="21"/>
        <end position="269"/>
    </location>
</feature>
<reference evidence="3 4" key="1">
    <citation type="submission" date="2019-06" db="EMBL/GenBank/DDBJ databases">
        <authorList>
            <person name="Li M."/>
        </authorList>
    </citation>
    <scope>NUCLEOTIDE SEQUENCE [LARGE SCALE GENOMIC DNA]</scope>
    <source>
        <strain evidence="3 4">BGMRC2036</strain>
    </source>
</reference>
<dbReference type="Proteomes" id="UP000318801">
    <property type="component" value="Unassembled WGS sequence"/>
</dbReference>
<feature type="signal peptide" evidence="2">
    <location>
        <begin position="1"/>
        <end position="20"/>
    </location>
</feature>
<keyword evidence="1" id="KW-1133">Transmembrane helix</keyword>
<proteinExistence type="predicted"/>
<dbReference type="InterPro" id="IPR019088">
    <property type="entry name" value="CHP02186-rel_TM"/>
</dbReference>
<evidence type="ECO:0000256" key="2">
    <source>
        <dbReference type="SAM" id="SignalP"/>
    </source>
</evidence>
<comment type="caution">
    <text evidence="3">The sequence shown here is derived from an EMBL/GenBank/DDBJ whole genome shotgun (WGS) entry which is preliminary data.</text>
</comment>
<keyword evidence="4" id="KW-1185">Reference proteome</keyword>
<dbReference type="OrthoDB" id="9815212at2"/>
<accession>A0A506UDS0</accession>
<evidence type="ECO:0000256" key="1">
    <source>
        <dbReference type="SAM" id="Phobius"/>
    </source>
</evidence>
<dbReference type="NCBIfam" id="TIGR02186">
    <property type="entry name" value="alph_Pro_TM"/>
    <property type="match status" value="1"/>
</dbReference>
<feature type="transmembrane region" description="Helical" evidence="1">
    <location>
        <begin position="245"/>
        <end position="266"/>
    </location>
</feature>
<evidence type="ECO:0000313" key="3">
    <source>
        <dbReference type="EMBL" id="TPW30975.1"/>
    </source>
</evidence>
<dbReference type="EMBL" id="VHLG01000004">
    <property type="protein sequence ID" value="TPW30975.1"/>
    <property type="molecule type" value="Genomic_DNA"/>
</dbReference>
<dbReference type="AlphaFoldDB" id="A0A506UDS0"/>
<keyword evidence="1" id="KW-0812">Transmembrane</keyword>
<protein>
    <submittedName>
        <fullName evidence="3">TIGR02186 family protein</fullName>
    </submittedName>
</protein>
<dbReference type="RefSeq" id="WP_141148847.1">
    <property type="nucleotide sequence ID" value="NZ_VHLG01000004.1"/>
</dbReference>
<keyword evidence="1" id="KW-0472">Membrane</keyword>
<dbReference type="Pfam" id="PF09608">
    <property type="entry name" value="Alph_Pro_TM"/>
    <property type="match status" value="1"/>
</dbReference>
<sequence>MRALLALALCLLPLAGIAHAQVPTAPPADTTAIPAESLELGTSTSEIAITSDFSGATLTVFGAINNARPKLLKEGAYDIVVVLEGPKAQADIREKDRVFGIWINRKAVTFGQVPRFYSISSTRPLDQISSEAAMINQGIGIDNLRLPAINYVGEASDIPQFRDALLRLNTSQGLYNADEHGVKFVSNSLFRASLMISVNIPEGPHSVEAFLYRNGELIATQGLPLRVVKTGLEQQLTEAAHNHPLPYGLATVALALMSGWLASILFRKP</sequence>
<name>A0A506UDS0_9HYPH</name>